<dbReference type="Proteomes" id="UP000269221">
    <property type="component" value="Unassembled WGS sequence"/>
</dbReference>
<feature type="region of interest" description="Disordered" evidence="1">
    <location>
        <begin position="1"/>
        <end position="35"/>
    </location>
</feature>
<organism evidence="2 3">
    <name type="scientific">Hirundo rustica rustica</name>
    <dbReference type="NCBI Taxonomy" id="333673"/>
    <lineage>
        <taxon>Eukaryota</taxon>
        <taxon>Metazoa</taxon>
        <taxon>Chordata</taxon>
        <taxon>Craniata</taxon>
        <taxon>Vertebrata</taxon>
        <taxon>Euteleostomi</taxon>
        <taxon>Archelosauria</taxon>
        <taxon>Archosauria</taxon>
        <taxon>Dinosauria</taxon>
        <taxon>Saurischia</taxon>
        <taxon>Theropoda</taxon>
        <taxon>Coelurosauria</taxon>
        <taxon>Aves</taxon>
        <taxon>Neognathae</taxon>
        <taxon>Neoaves</taxon>
        <taxon>Telluraves</taxon>
        <taxon>Australaves</taxon>
        <taxon>Passeriformes</taxon>
        <taxon>Sylvioidea</taxon>
        <taxon>Hirundinidae</taxon>
        <taxon>Hirundo</taxon>
    </lineage>
</organism>
<protein>
    <submittedName>
        <fullName evidence="2">Uncharacterized protein</fullName>
    </submittedName>
</protein>
<accession>A0A3M0KIY6</accession>
<sequence length="123" mass="12508">MRSLATDAGSSSVEDAAGLVPAAGPTPPPPPAASVVATAGAEVPKLSMNTDTAGMRPVFDKSKSFCAVGSSSTAWTLPPCQVTVCPRDHWRFWEEVKAKVEGLSSDADAGAGPEVSDVQPVPS</sequence>
<keyword evidence="3" id="KW-1185">Reference proteome</keyword>
<reference evidence="2 3" key="1">
    <citation type="submission" date="2018-07" db="EMBL/GenBank/DDBJ databases">
        <title>A high quality draft genome assembly of the barn swallow (H. rustica rustica).</title>
        <authorList>
            <person name="Formenti G."/>
            <person name="Chiara M."/>
            <person name="Poveda L."/>
            <person name="Francoijs K.-J."/>
            <person name="Bonisoli-Alquati A."/>
            <person name="Canova L."/>
            <person name="Gianfranceschi L."/>
            <person name="Horner D.S."/>
            <person name="Saino N."/>
        </authorList>
    </citation>
    <scope>NUCLEOTIDE SEQUENCE [LARGE SCALE GENOMIC DNA]</scope>
    <source>
        <strain evidence="2">Chelidonia</strain>
        <tissue evidence="2">Blood</tissue>
    </source>
</reference>
<evidence type="ECO:0000256" key="1">
    <source>
        <dbReference type="SAM" id="MobiDB-lite"/>
    </source>
</evidence>
<proteinExistence type="predicted"/>
<feature type="region of interest" description="Disordered" evidence="1">
    <location>
        <begin position="103"/>
        <end position="123"/>
    </location>
</feature>
<name>A0A3M0KIY6_HIRRU</name>
<comment type="caution">
    <text evidence="2">The sequence shown here is derived from an EMBL/GenBank/DDBJ whole genome shotgun (WGS) entry which is preliminary data.</text>
</comment>
<evidence type="ECO:0000313" key="2">
    <source>
        <dbReference type="EMBL" id="RMC10970.1"/>
    </source>
</evidence>
<dbReference type="EMBL" id="QRBI01000110">
    <property type="protein sequence ID" value="RMC10970.1"/>
    <property type="molecule type" value="Genomic_DNA"/>
</dbReference>
<evidence type="ECO:0000313" key="3">
    <source>
        <dbReference type="Proteomes" id="UP000269221"/>
    </source>
</evidence>
<gene>
    <name evidence="2" type="ORF">DUI87_12161</name>
</gene>
<dbReference type="AlphaFoldDB" id="A0A3M0KIY6"/>